<evidence type="ECO:0000313" key="4">
    <source>
        <dbReference type="EMBL" id="KAJ7202280.1"/>
    </source>
</evidence>
<sequence length="375" mass="39635">MASTPKVIRVGFVGLSASGWASTALGPALLHPSLASTYRLTAVSTTSAVSASASATKYSTDSHLVKPFHGATSAVANDPDVDFVIVAVRAPSHRQAVLPVIAAGKDLFIEWPAGMNLQETTEIAEAARLKGIRTMVGLQGRYTPVVRKIKELVDGGRIGKVLSSSIIALAPREAGFWGPRINERNEYTLDKDSGATMLDIALGHELDIVTHILGEFASVNATSAIIYPTATLFSTSSDEIRTAPVTAADHIAFTGLLKSGAVASVIWRGGYSSTPGRIQFVWTIDGEDGSIRVEEDTVGGAFIHIRDPKLFLNGERVPTDEDWGGFSGNIRAAWADFGGGGPETKYATLDDAVKLKALLHAIDSSARDGVRVVLP</sequence>
<dbReference type="SUPFAM" id="SSF55347">
    <property type="entry name" value="Glyceraldehyde-3-phosphate dehydrogenase-like, C-terminal domain"/>
    <property type="match status" value="1"/>
</dbReference>
<evidence type="ECO:0000256" key="1">
    <source>
        <dbReference type="ARBA" id="ARBA00023002"/>
    </source>
</evidence>
<dbReference type="Pfam" id="PF22685">
    <property type="entry name" value="Gal80p_C-like"/>
    <property type="match status" value="1"/>
</dbReference>
<reference evidence="4" key="1">
    <citation type="submission" date="2023-03" db="EMBL/GenBank/DDBJ databases">
        <title>Massive genome expansion in bonnet fungi (Mycena s.s.) driven by repeated elements and novel gene families across ecological guilds.</title>
        <authorList>
            <consortium name="Lawrence Berkeley National Laboratory"/>
            <person name="Harder C.B."/>
            <person name="Miyauchi S."/>
            <person name="Viragh M."/>
            <person name="Kuo A."/>
            <person name="Thoen E."/>
            <person name="Andreopoulos B."/>
            <person name="Lu D."/>
            <person name="Skrede I."/>
            <person name="Drula E."/>
            <person name="Henrissat B."/>
            <person name="Morin E."/>
            <person name="Kohler A."/>
            <person name="Barry K."/>
            <person name="LaButti K."/>
            <person name="Morin E."/>
            <person name="Salamov A."/>
            <person name="Lipzen A."/>
            <person name="Mereny Z."/>
            <person name="Hegedus B."/>
            <person name="Baldrian P."/>
            <person name="Stursova M."/>
            <person name="Weitz H."/>
            <person name="Taylor A."/>
            <person name="Grigoriev I.V."/>
            <person name="Nagy L.G."/>
            <person name="Martin F."/>
            <person name="Kauserud H."/>
        </authorList>
    </citation>
    <scope>NUCLEOTIDE SEQUENCE</scope>
    <source>
        <strain evidence="4">9144</strain>
    </source>
</reference>
<proteinExistence type="predicted"/>
<evidence type="ECO:0000259" key="2">
    <source>
        <dbReference type="Pfam" id="PF01408"/>
    </source>
</evidence>
<feature type="domain" description="Gfo/Idh/MocA-like oxidoreductase N-terminal" evidence="2">
    <location>
        <begin position="8"/>
        <end position="137"/>
    </location>
</feature>
<evidence type="ECO:0000259" key="3">
    <source>
        <dbReference type="Pfam" id="PF22685"/>
    </source>
</evidence>
<dbReference type="Pfam" id="PF01408">
    <property type="entry name" value="GFO_IDH_MocA"/>
    <property type="match status" value="1"/>
</dbReference>
<dbReference type="SUPFAM" id="SSF51735">
    <property type="entry name" value="NAD(P)-binding Rossmann-fold domains"/>
    <property type="match status" value="1"/>
</dbReference>
<dbReference type="AlphaFoldDB" id="A0AAD6V448"/>
<evidence type="ECO:0000313" key="5">
    <source>
        <dbReference type="Proteomes" id="UP001219525"/>
    </source>
</evidence>
<accession>A0AAD6V448</accession>
<dbReference type="InterPro" id="IPR055080">
    <property type="entry name" value="Gal80p-like_C"/>
</dbReference>
<dbReference type="EMBL" id="JARJCW010000055">
    <property type="protein sequence ID" value="KAJ7202280.1"/>
    <property type="molecule type" value="Genomic_DNA"/>
</dbReference>
<dbReference type="PANTHER" id="PTHR43818:SF11">
    <property type="entry name" value="BCDNA.GH03377"/>
    <property type="match status" value="1"/>
</dbReference>
<dbReference type="GO" id="GO:0000166">
    <property type="term" value="F:nucleotide binding"/>
    <property type="evidence" value="ECO:0007669"/>
    <property type="project" value="InterPro"/>
</dbReference>
<keyword evidence="5" id="KW-1185">Reference proteome</keyword>
<comment type="caution">
    <text evidence="4">The sequence shown here is derived from an EMBL/GenBank/DDBJ whole genome shotgun (WGS) entry which is preliminary data.</text>
</comment>
<dbReference type="InterPro" id="IPR036291">
    <property type="entry name" value="NAD(P)-bd_dom_sf"/>
</dbReference>
<keyword evidence="1" id="KW-0560">Oxidoreductase</keyword>
<dbReference type="GO" id="GO:0016491">
    <property type="term" value="F:oxidoreductase activity"/>
    <property type="evidence" value="ECO:0007669"/>
    <property type="project" value="UniProtKB-KW"/>
</dbReference>
<gene>
    <name evidence="4" type="ORF">GGX14DRAFT_463271</name>
</gene>
<dbReference type="Gene3D" id="3.40.50.720">
    <property type="entry name" value="NAD(P)-binding Rossmann-like Domain"/>
    <property type="match status" value="1"/>
</dbReference>
<feature type="domain" description="Gal80p-like C-terminal" evidence="3">
    <location>
        <begin position="144"/>
        <end position="294"/>
    </location>
</feature>
<organism evidence="4 5">
    <name type="scientific">Mycena pura</name>
    <dbReference type="NCBI Taxonomy" id="153505"/>
    <lineage>
        <taxon>Eukaryota</taxon>
        <taxon>Fungi</taxon>
        <taxon>Dikarya</taxon>
        <taxon>Basidiomycota</taxon>
        <taxon>Agaricomycotina</taxon>
        <taxon>Agaricomycetes</taxon>
        <taxon>Agaricomycetidae</taxon>
        <taxon>Agaricales</taxon>
        <taxon>Marasmiineae</taxon>
        <taxon>Mycenaceae</taxon>
        <taxon>Mycena</taxon>
    </lineage>
</organism>
<dbReference type="PANTHER" id="PTHR43818">
    <property type="entry name" value="BCDNA.GH03377"/>
    <property type="match status" value="1"/>
</dbReference>
<dbReference type="Proteomes" id="UP001219525">
    <property type="component" value="Unassembled WGS sequence"/>
</dbReference>
<dbReference type="InterPro" id="IPR000683">
    <property type="entry name" value="Gfo/Idh/MocA-like_OxRdtase_N"/>
</dbReference>
<protein>
    <submittedName>
        <fullName evidence="4">Oxidoreductase</fullName>
    </submittedName>
</protein>
<dbReference type="InterPro" id="IPR050463">
    <property type="entry name" value="Gfo/Idh/MocA_oxidrdct_glycsds"/>
</dbReference>
<name>A0AAD6V448_9AGAR</name>
<dbReference type="Gene3D" id="3.30.360.10">
    <property type="entry name" value="Dihydrodipicolinate Reductase, domain 2"/>
    <property type="match status" value="1"/>
</dbReference>